<keyword evidence="7 8" id="KW-0408">Iron</keyword>
<keyword evidence="12" id="KW-1185">Reference proteome</keyword>
<keyword evidence="3 8" id="KW-0349">Heme</keyword>
<sequence>MIENAGRDFLRDAALRLTSPNGSQRRGRGYKGGLGMRVVGIFAPLLAAMAGLVLSGHASGGAAQAQPMAAGSALFQQRCKACHEPAVERAPGLPELARRPKDDIVRALTSGVMAPMAAGLSDADKEAIAGYIVSTAAAATPKPPPGAGTEMPQIALKTGPIGKDPKCARVPPIRPQAGDWASMGVDERASRFQRNPGLAAADVPRLKLKWAFSMTGGGQPVVVGDWLFVTNRSGKFYALDARSGCVRWSVDDLVARTTPMIVRSKIAPSGWATFIGQSDRVVRAFDAQTGKELWRSPMLEDHKASLLTGTPVVAGDKLLVPISSIEEAAAMSKAYVCCTFRGSLAALDLATGRLLWKTHTISEPLRAHRESDGKTLTGPAGAAIWAAPSLDTKRGLVYVVTGDSYTDVDTIGADAVMAIEIATGKIRWQHQVTAKDNFVMGCGPISATGNCPTPLGPDFDFGATPVLMTLKGGKQVLVAGQKSGLVYGFDPDTGSLLWKTTVGSGSALGGVEWGIGADDARVYVPISDLGLVFAEMRGIKTPAPAKPGLYALDPANGAILWSAPAPKAPCHYASDGEKPSACARSLSAAPAVIPGAVFEGGLDGWLRAYDARTGKVIWEYSTTAQTYDTLNGIKGQPGGGIDGMGPTVAHGMVYVTSGHNGAARVGSNGVNVLLAFSPDGK</sequence>
<keyword evidence="9" id="KW-0812">Transmembrane</keyword>
<keyword evidence="6" id="KW-0560">Oxidoreductase</keyword>
<protein>
    <submittedName>
        <fullName evidence="11">Cytochrome C oxidase Cbb3</fullName>
    </submittedName>
</protein>
<comment type="cofactor">
    <cofactor evidence="1">
        <name>pyrroloquinoline quinone</name>
        <dbReference type="ChEBI" id="CHEBI:58442"/>
    </cofactor>
</comment>
<evidence type="ECO:0000256" key="1">
    <source>
        <dbReference type="ARBA" id="ARBA00001931"/>
    </source>
</evidence>
<dbReference type="GO" id="GO:0009055">
    <property type="term" value="F:electron transfer activity"/>
    <property type="evidence" value="ECO:0007669"/>
    <property type="project" value="InterPro"/>
</dbReference>
<keyword evidence="9" id="KW-0472">Membrane</keyword>
<gene>
    <name evidence="11" type="ORF">DJ017_02670</name>
</gene>
<dbReference type="GO" id="GO:0020037">
    <property type="term" value="F:heme binding"/>
    <property type="evidence" value="ECO:0007669"/>
    <property type="project" value="InterPro"/>
</dbReference>
<organism evidence="11 12">
    <name type="scientific">Phenylobacterium soli</name>
    <dbReference type="NCBI Taxonomy" id="2170551"/>
    <lineage>
        <taxon>Bacteria</taxon>
        <taxon>Pseudomonadati</taxon>
        <taxon>Pseudomonadota</taxon>
        <taxon>Alphaproteobacteria</taxon>
        <taxon>Caulobacterales</taxon>
        <taxon>Caulobacteraceae</taxon>
        <taxon>Phenylobacterium</taxon>
    </lineage>
</organism>
<dbReference type="Pfam" id="PF13360">
    <property type="entry name" value="PQQ_2"/>
    <property type="match status" value="3"/>
</dbReference>
<dbReference type="InterPro" id="IPR011047">
    <property type="entry name" value="Quinoprotein_ADH-like_sf"/>
</dbReference>
<feature type="transmembrane region" description="Helical" evidence="9">
    <location>
        <begin position="34"/>
        <end position="54"/>
    </location>
</feature>
<comment type="caution">
    <text evidence="11">The sequence shown here is derived from an EMBL/GenBank/DDBJ whole genome shotgun (WGS) entry which is preliminary data.</text>
</comment>
<evidence type="ECO:0000256" key="8">
    <source>
        <dbReference type="PROSITE-ProRule" id="PRU00433"/>
    </source>
</evidence>
<evidence type="ECO:0000256" key="3">
    <source>
        <dbReference type="ARBA" id="ARBA00022617"/>
    </source>
</evidence>
<dbReference type="PROSITE" id="PS51007">
    <property type="entry name" value="CYTC"/>
    <property type="match status" value="1"/>
</dbReference>
<dbReference type="GO" id="GO:0046872">
    <property type="term" value="F:metal ion binding"/>
    <property type="evidence" value="ECO:0007669"/>
    <property type="project" value="UniProtKB-KW"/>
</dbReference>
<dbReference type="SMART" id="SM00564">
    <property type="entry name" value="PQQ"/>
    <property type="match status" value="7"/>
</dbReference>
<reference evidence="12" key="1">
    <citation type="submission" date="2018-05" db="EMBL/GenBank/DDBJ databases">
        <authorList>
            <person name="Li X."/>
        </authorList>
    </citation>
    <scope>NUCLEOTIDE SEQUENCE [LARGE SCALE GENOMIC DNA]</scope>
    <source>
        <strain evidence="12">LX32</strain>
    </source>
</reference>
<comment type="similarity">
    <text evidence="2">Belongs to the bacterial PQQ dehydrogenase family.</text>
</comment>
<evidence type="ECO:0000259" key="10">
    <source>
        <dbReference type="PROSITE" id="PS51007"/>
    </source>
</evidence>
<name>A0A328AG47_9CAUL</name>
<dbReference type="InterPro" id="IPR018391">
    <property type="entry name" value="PQQ_b-propeller_rpt"/>
</dbReference>
<evidence type="ECO:0000313" key="11">
    <source>
        <dbReference type="EMBL" id="RAK53505.1"/>
    </source>
</evidence>
<dbReference type="Proteomes" id="UP000249254">
    <property type="component" value="Unassembled WGS sequence"/>
</dbReference>
<evidence type="ECO:0000256" key="7">
    <source>
        <dbReference type="ARBA" id="ARBA00023004"/>
    </source>
</evidence>
<proteinExistence type="inferred from homology"/>
<dbReference type="SUPFAM" id="SSF50998">
    <property type="entry name" value="Quinoprotein alcohol dehydrogenase-like"/>
    <property type="match status" value="1"/>
</dbReference>
<dbReference type="InterPro" id="IPR002372">
    <property type="entry name" value="PQQ_rpt_dom"/>
</dbReference>
<evidence type="ECO:0000256" key="2">
    <source>
        <dbReference type="ARBA" id="ARBA00008156"/>
    </source>
</evidence>
<dbReference type="EMBL" id="QFYQ01000001">
    <property type="protein sequence ID" value="RAK53505.1"/>
    <property type="molecule type" value="Genomic_DNA"/>
</dbReference>
<feature type="domain" description="Cytochrome c" evidence="10">
    <location>
        <begin position="66"/>
        <end position="136"/>
    </location>
</feature>
<dbReference type="Gene3D" id="1.10.760.10">
    <property type="entry name" value="Cytochrome c-like domain"/>
    <property type="match status" value="1"/>
</dbReference>
<evidence type="ECO:0000256" key="6">
    <source>
        <dbReference type="ARBA" id="ARBA00023002"/>
    </source>
</evidence>
<keyword evidence="9" id="KW-1133">Transmembrane helix</keyword>
<accession>A0A328AG47</accession>
<keyword evidence="5" id="KW-0732">Signal</keyword>
<dbReference type="InterPro" id="IPR036909">
    <property type="entry name" value="Cyt_c-like_dom_sf"/>
</dbReference>
<dbReference type="OrthoDB" id="5290752at2"/>
<dbReference type="InterPro" id="IPR009056">
    <property type="entry name" value="Cyt_c-like_dom"/>
</dbReference>
<keyword evidence="4 8" id="KW-0479">Metal-binding</keyword>
<evidence type="ECO:0000313" key="12">
    <source>
        <dbReference type="Proteomes" id="UP000249254"/>
    </source>
</evidence>
<dbReference type="PANTHER" id="PTHR32303">
    <property type="entry name" value="QUINOPROTEIN ALCOHOL DEHYDROGENASE (CYTOCHROME C)"/>
    <property type="match status" value="1"/>
</dbReference>
<dbReference type="GO" id="GO:0016491">
    <property type="term" value="F:oxidoreductase activity"/>
    <property type="evidence" value="ECO:0007669"/>
    <property type="project" value="UniProtKB-KW"/>
</dbReference>
<dbReference type="Pfam" id="PF13442">
    <property type="entry name" value="Cytochrome_CBB3"/>
    <property type="match status" value="1"/>
</dbReference>
<evidence type="ECO:0000256" key="5">
    <source>
        <dbReference type="ARBA" id="ARBA00022729"/>
    </source>
</evidence>
<dbReference type="SUPFAM" id="SSF46626">
    <property type="entry name" value="Cytochrome c"/>
    <property type="match status" value="1"/>
</dbReference>
<evidence type="ECO:0000256" key="9">
    <source>
        <dbReference type="SAM" id="Phobius"/>
    </source>
</evidence>
<dbReference type="Gene3D" id="2.140.10.10">
    <property type="entry name" value="Quinoprotein alcohol dehydrogenase-like superfamily"/>
    <property type="match status" value="2"/>
</dbReference>
<dbReference type="AlphaFoldDB" id="A0A328AG47"/>
<evidence type="ECO:0000256" key="4">
    <source>
        <dbReference type="ARBA" id="ARBA00022723"/>
    </source>
</evidence>
<dbReference type="PANTHER" id="PTHR32303:SF10">
    <property type="entry name" value="OUTER MEMBRANE PROTEIN ASSEMBLY FACTOR BAMB"/>
    <property type="match status" value="1"/>
</dbReference>